<proteinExistence type="predicted"/>
<dbReference type="Proteomes" id="UP000284785">
    <property type="component" value="Unassembled WGS sequence"/>
</dbReference>
<evidence type="ECO:0008006" key="3">
    <source>
        <dbReference type="Google" id="ProtNLM"/>
    </source>
</evidence>
<protein>
    <recommendedName>
        <fullName evidence="3">Integrase catalytic domain-containing protein</fullName>
    </recommendedName>
</protein>
<evidence type="ECO:0000313" key="1">
    <source>
        <dbReference type="EMBL" id="RHD91787.1"/>
    </source>
</evidence>
<dbReference type="AlphaFoldDB" id="A0A414HVD8"/>
<dbReference type="EMBL" id="QSJP01000001">
    <property type="protein sequence ID" value="RHD91787.1"/>
    <property type="molecule type" value="Genomic_DNA"/>
</dbReference>
<gene>
    <name evidence="1" type="ORF">DW780_01145</name>
</gene>
<organism evidence="1 2">
    <name type="scientific">Bacteroides thetaiotaomicron</name>
    <dbReference type="NCBI Taxonomy" id="818"/>
    <lineage>
        <taxon>Bacteria</taxon>
        <taxon>Pseudomonadati</taxon>
        <taxon>Bacteroidota</taxon>
        <taxon>Bacteroidia</taxon>
        <taxon>Bacteroidales</taxon>
        <taxon>Bacteroidaceae</taxon>
        <taxon>Bacteroides</taxon>
    </lineage>
</organism>
<accession>A0A414HVD8</accession>
<dbReference type="RefSeq" id="WP_118214352.1">
    <property type="nucleotide sequence ID" value="NZ_JADMTW010000022.1"/>
</dbReference>
<comment type="caution">
    <text evidence="1">The sequence shown here is derived from an EMBL/GenBank/DDBJ whole genome shotgun (WGS) entry which is preliminary data.</text>
</comment>
<name>A0A414HVD8_BACT4</name>
<reference evidence="1 2" key="1">
    <citation type="submission" date="2018-08" db="EMBL/GenBank/DDBJ databases">
        <title>A genome reference for cultivated species of the human gut microbiota.</title>
        <authorList>
            <person name="Zou Y."/>
            <person name="Xue W."/>
            <person name="Luo G."/>
        </authorList>
    </citation>
    <scope>NUCLEOTIDE SEQUENCE [LARGE SCALE GENOMIC DNA]</scope>
    <source>
        <strain evidence="1 2">AM30-26</strain>
    </source>
</reference>
<sequence>MAVIYDNRVCIYANELIIYDPKRKVGSEKGFLPLGTYNTKVRRKQINVVLHACLGRQALVEFDSLEDYIQRLYIKYYGDPHEDVERPKMSLLERTMGYNEAAFTFFTSEYKDAFGKRLSPEKAAFYTLQARVLDAVIRLRNGNAEGSFGRSGERFSVWDRLSEMVNDLTEVRDSKGGIRYPHKLPTTGKTLKRKVDQYEIEGFIALVHKNKGNISAALIKDEEDEAIMHKLLSQHMNLDNMQIMKQYNKVAVLLGKPEIKSPVTVDRYRKMMEATTLGHQRGAAALRNRLEMQHKREAPKTAMTYWTLDGWDVELVYQKKQVKPKTVNGEKKNYMTTTYHNRKTIVVVLDACKKYPIGYAIGDHESPALIREALRNAIKHSRELFGNRYKPIQLQSDNYQKGVMVPFYEALTKYYTPAAIGNAKSKIIEPYFNYLNKTYYQLEKNWSGVNINSRRESQPNVEILNRNRHLIPDEDGVLAQIHGIMRRERAKKLDAYLAAWEGTPGERRLPFSDEEYLMLMGDTTGRTNRLTGKGLLIELAGERINFESFNMELRNHYNEDWVVHYDPDNLSQVLICNAEATKGHYVKKEIGDLRFLMHRDIKTPMALVDQKPEHFEHRKKVNEFNRQFEQRYIEKQEHVDEVIYSMRERIPLLKSNNLLDRALILDSKGRHKDRKYEAREDVQDVEYEEISSGPVKILPPVADDDYEWSTSDMSFSR</sequence>
<evidence type="ECO:0000313" key="2">
    <source>
        <dbReference type="Proteomes" id="UP000284785"/>
    </source>
</evidence>